<protein>
    <recommendedName>
        <fullName evidence="4">Pilus assembly protein</fullName>
    </recommendedName>
</protein>
<evidence type="ECO:0000313" key="3">
    <source>
        <dbReference type="Proteomes" id="UP001158045"/>
    </source>
</evidence>
<sequence>MMKKDEGGSIALEAIVTFPIMMIIMITLFGTLISYYVDERVTWSALNTRDEMSLYSMPFMGHEKIIQEKINTNVLNELSKTIFKKEIHNKGIENLVKIISTKIEFDGFGFAQFEIKYQYKLLSLNRVKQIYIPLSAAAVSDGEQFKEATVYITTYGEKYHKADCFHLRKSKFGIVINLAKEKGYTACKNCYDFVAEER</sequence>
<evidence type="ECO:0000256" key="1">
    <source>
        <dbReference type="SAM" id="Phobius"/>
    </source>
</evidence>
<proteinExistence type="predicted"/>
<evidence type="ECO:0000313" key="2">
    <source>
        <dbReference type="EMBL" id="MDH8677665.1"/>
    </source>
</evidence>
<keyword evidence="3" id="KW-1185">Reference proteome</keyword>
<keyword evidence="1" id="KW-1133">Transmembrane helix</keyword>
<evidence type="ECO:0008006" key="4">
    <source>
        <dbReference type="Google" id="ProtNLM"/>
    </source>
</evidence>
<dbReference type="Proteomes" id="UP001158045">
    <property type="component" value="Unassembled WGS sequence"/>
</dbReference>
<dbReference type="EMBL" id="JARYZI010000003">
    <property type="protein sequence ID" value="MDH8677665.1"/>
    <property type="molecule type" value="Genomic_DNA"/>
</dbReference>
<organism evidence="2 3">
    <name type="scientific">Fusibacter bizertensis</name>
    <dbReference type="NCBI Taxonomy" id="1488331"/>
    <lineage>
        <taxon>Bacteria</taxon>
        <taxon>Bacillati</taxon>
        <taxon>Bacillota</taxon>
        <taxon>Clostridia</taxon>
        <taxon>Eubacteriales</taxon>
        <taxon>Eubacteriales Family XII. Incertae Sedis</taxon>
        <taxon>Fusibacter</taxon>
    </lineage>
</organism>
<comment type="caution">
    <text evidence="2">The sequence shown here is derived from an EMBL/GenBank/DDBJ whole genome shotgun (WGS) entry which is preliminary data.</text>
</comment>
<keyword evidence="1" id="KW-0812">Transmembrane</keyword>
<gene>
    <name evidence="2" type="ORF">QE109_05875</name>
</gene>
<name>A0ABT6NBA2_9FIRM</name>
<accession>A0ABT6NBA2</accession>
<keyword evidence="1" id="KW-0472">Membrane</keyword>
<feature type="transmembrane region" description="Helical" evidence="1">
    <location>
        <begin position="12"/>
        <end position="37"/>
    </location>
</feature>
<reference evidence="2 3" key="1">
    <citation type="submission" date="2023-04" db="EMBL/GenBank/DDBJ databases">
        <title>Fusibacter bizertensis strain WBS, isolated from littoral bottom sediments of the Arctic seas - biochemical and genomic analysis.</title>
        <authorList>
            <person name="Brioukhanov A.L."/>
        </authorList>
    </citation>
    <scope>NUCLEOTIDE SEQUENCE [LARGE SCALE GENOMIC DNA]</scope>
    <source>
        <strain evidence="2 3">WBS</strain>
    </source>
</reference>